<organism evidence="2 3">
    <name type="scientific">Ramazzottius varieornatus</name>
    <name type="common">Water bear</name>
    <name type="synonym">Tardigrade</name>
    <dbReference type="NCBI Taxonomy" id="947166"/>
    <lineage>
        <taxon>Eukaryota</taxon>
        <taxon>Metazoa</taxon>
        <taxon>Ecdysozoa</taxon>
        <taxon>Tardigrada</taxon>
        <taxon>Eutardigrada</taxon>
        <taxon>Parachela</taxon>
        <taxon>Hypsibioidea</taxon>
        <taxon>Ramazzottiidae</taxon>
        <taxon>Ramazzottius</taxon>
    </lineage>
</organism>
<evidence type="ECO:0000313" key="3">
    <source>
        <dbReference type="Proteomes" id="UP000186922"/>
    </source>
</evidence>
<protein>
    <submittedName>
        <fullName evidence="2">Uncharacterized protein</fullName>
    </submittedName>
</protein>
<dbReference type="Proteomes" id="UP000186922">
    <property type="component" value="Unassembled WGS sequence"/>
</dbReference>
<keyword evidence="1" id="KW-0812">Transmembrane</keyword>
<name>A0A1D1UCR6_RAMVA</name>
<evidence type="ECO:0000256" key="1">
    <source>
        <dbReference type="SAM" id="Phobius"/>
    </source>
</evidence>
<evidence type="ECO:0000313" key="2">
    <source>
        <dbReference type="EMBL" id="GAU87614.1"/>
    </source>
</evidence>
<sequence length="142" mass="16702">MTFTPIASETILKIWKEENFGSVDCCGSSNVIFGLAQFFLKCRLYFYSKRCTQVEKLSKTHKKVVRKPEDRIHLRSRTMNQVCFLHFVTCFSIYSLVKRDVVRSHGRVELLLPLLQSVFRPLFDVFVIIALCIFYTMVNPHW</sequence>
<keyword evidence="1" id="KW-1133">Transmembrane helix</keyword>
<comment type="caution">
    <text evidence="2">The sequence shown here is derived from an EMBL/GenBank/DDBJ whole genome shotgun (WGS) entry which is preliminary data.</text>
</comment>
<accession>A0A1D1UCR6</accession>
<reference evidence="2 3" key="1">
    <citation type="journal article" date="2016" name="Nat. Commun.">
        <title>Extremotolerant tardigrade genome and improved radiotolerance of human cultured cells by tardigrade-unique protein.</title>
        <authorList>
            <person name="Hashimoto T."/>
            <person name="Horikawa D.D."/>
            <person name="Saito Y."/>
            <person name="Kuwahara H."/>
            <person name="Kozuka-Hata H."/>
            <person name="Shin-I T."/>
            <person name="Minakuchi Y."/>
            <person name="Ohishi K."/>
            <person name="Motoyama A."/>
            <person name="Aizu T."/>
            <person name="Enomoto A."/>
            <person name="Kondo K."/>
            <person name="Tanaka S."/>
            <person name="Hara Y."/>
            <person name="Koshikawa S."/>
            <person name="Sagara H."/>
            <person name="Miura T."/>
            <person name="Yokobori S."/>
            <person name="Miyagawa K."/>
            <person name="Suzuki Y."/>
            <person name="Kubo T."/>
            <person name="Oyama M."/>
            <person name="Kohara Y."/>
            <person name="Fujiyama A."/>
            <person name="Arakawa K."/>
            <person name="Katayama T."/>
            <person name="Toyoda A."/>
            <person name="Kunieda T."/>
        </authorList>
    </citation>
    <scope>NUCLEOTIDE SEQUENCE [LARGE SCALE GENOMIC DNA]</scope>
    <source>
        <strain evidence="2 3">YOKOZUNA-1</strain>
    </source>
</reference>
<gene>
    <name evidence="2" type="primary">RvY_00433-1</name>
    <name evidence="2" type="synonym">RvY_00433.1</name>
    <name evidence="2" type="ORF">RvY_00433</name>
</gene>
<dbReference type="EMBL" id="BDGG01000001">
    <property type="protein sequence ID" value="GAU87614.1"/>
    <property type="molecule type" value="Genomic_DNA"/>
</dbReference>
<keyword evidence="3" id="KW-1185">Reference proteome</keyword>
<feature type="transmembrane region" description="Helical" evidence="1">
    <location>
        <begin position="79"/>
        <end position="97"/>
    </location>
</feature>
<keyword evidence="1" id="KW-0472">Membrane</keyword>
<proteinExistence type="predicted"/>
<feature type="transmembrane region" description="Helical" evidence="1">
    <location>
        <begin position="117"/>
        <end position="138"/>
    </location>
</feature>
<dbReference type="AlphaFoldDB" id="A0A1D1UCR6"/>